<name>A0A1B6GF95_9HEMI</name>
<organism evidence="2">
    <name type="scientific">Cuerna arida</name>
    <dbReference type="NCBI Taxonomy" id="1464854"/>
    <lineage>
        <taxon>Eukaryota</taxon>
        <taxon>Metazoa</taxon>
        <taxon>Ecdysozoa</taxon>
        <taxon>Arthropoda</taxon>
        <taxon>Hexapoda</taxon>
        <taxon>Insecta</taxon>
        <taxon>Pterygota</taxon>
        <taxon>Neoptera</taxon>
        <taxon>Paraneoptera</taxon>
        <taxon>Hemiptera</taxon>
        <taxon>Auchenorrhyncha</taxon>
        <taxon>Membracoidea</taxon>
        <taxon>Cicadellidae</taxon>
        <taxon>Cicadellinae</taxon>
        <taxon>Proconiini</taxon>
        <taxon>Cuerna</taxon>
    </lineage>
</organism>
<keyword evidence="1" id="KW-0812">Transmembrane</keyword>
<evidence type="ECO:0000256" key="1">
    <source>
        <dbReference type="SAM" id="Phobius"/>
    </source>
</evidence>
<proteinExistence type="predicted"/>
<evidence type="ECO:0000313" key="2">
    <source>
        <dbReference type="EMBL" id="JAS61132.1"/>
    </source>
</evidence>
<feature type="transmembrane region" description="Helical" evidence="1">
    <location>
        <begin position="115"/>
        <end position="134"/>
    </location>
</feature>
<protein>
    <submittedName>
        <fullName evidence="2">Uncharacterized protein</fullName>
    </submittedName>
</protein>
<keyword evidence="1" id="KW-1133">Transmembrane helix</keyword>
<keyword evidence="1" id="KW-0472">Membrane</keyword>
<accession>A0A1B6GF95</accession>
<feature type="transmembrane region" description="Helical" evidence="1">
    <location>
        <begin position="89"/>
        <end position="109"/>
    </location>
</feature>
<sequence>KMSCCPAPVIKSCQRCIPPSPIRYLPSYPTPYTSPCSPVPICSPGSYLVYGAGGYCQRPWEGLCGQHPFQGDFKQLIYYQSSSVRWFEWFWLFCLWFISYIILPLLLVYSNMLLITYISIPLTVICALVFNAYYDLLSDYFRNHYALYRENLQRRSSAKYTFMQIIQSYRPCYNQITFQYPFRL</sequence>
<reference evidence="2" key="1">
    <citation type="submission" date="2015-11" db="EMBL/GenBank/DDBJ databases">
        <title>De novo transcriptome assembly of four potential Pierce s Disease insect vectors from Arizona vineyards.</title>
        <authorList>
            <person name="Tassone E.E."/>
        </authorList>
    </citation>
    <scope>NUCLEOTIDE SEQUENCE</scope>
</reference>
<dbReference type="EMBL" id="GECZ01008637">
    <property type="protein sequence ID" value="JAS61132.1"/>
    <property type="molecule type" value="Transcribed_RNA"/>
</dbReference>
<gene>
    <name evidence="2" type="ORF">g.1642</name>
</gene>
<dbReference type="AlphaFoldDB" id="A0A1B6GF95"/>
<feature type="non-terminal residue" evidence="2">
    <location>
        <position position="1"/>
    </location>
</feature>